<keyword evidence="1" id="KW-1133">Transmembrane helix</keyword>
<keyword evidence="1" id="KW-0812">Transmembrane</keyword>
<name>A0A4Q0YEU1_9BACT</name>
<dbReference type="Proteomes" id="UP000290172">
    <property type="component" value="Unassembled WGS sequence"/>
</dbReference>
<sequence length="161" mass="17897">MLLTILFCSSLFGHSLLMNVMDNEDNTITIAGEFTTGQLAPGAMLRLESLVNGTILFKQRLPESSELTVEIPKEPYQIVLDGGPSHQVVEKGIPPQEGFKKELLNKALVNSSTLSQPRSTTNEWNNSTVILFILAFILIGFTIYFSRLNTNKILAQIKQKD</sequence>
<reference evidence="2 3" key="1">
    <citation type="submission" date="2017-10" db="EMBL/GenBank/DDBJ databases">
        <title>Genomics of the genus Arcobacter.</title>
        <authorList>
            <person name="Perez-Cataluna A."/>
            <person name="Figueras M.J."/>
        </authorList>
    </citation>
    <scope>NUCLEOTIDE SEQUENCE [LARGE SCALE GENOMIC DNA]</scope>
    <source>
        <strain evidence="2 3">CECT 8993</strain>
    </source>
</reference>
<gene>
    <name evidence="2" type="ORF">CRV08_05660</name>
</gene>
<dbReference type="AlphaFoldDB" id="A0A4Q0YEU1"/>
<dbReference type="EMBL" id="PDKJ01000004">
    <property type="protein sequence ID" value="RXJ69037.1"/>
    <property type="molecule type" value="Genomic_DNA"/>
</dbReference>
<organism evidence="2 3">
    <name type="scientific">Halarcobacter ebronensis</name>
    <dbReference type="NCBI Taxonomy" id="1462615"/>
    <lineage>
        <taxon>Bacteria</taxon>
        <taxon>Pseudomonadati</taxon>
        <taxon>Campylobacterota</taxon>
        <taxon>Epsilonproteobacteria</taxon>
        <taxon>Campylobacterales</taxon>
        <taxon>Arcobacteraceae</taxon>
        <taxon>Halarcobacter</taxon>
    </lineage>
</organism>
<comment type="caution">
    <text evidence="2">The sequence shown here is derived from an EMBL/GenBank/DDBJ whole genome shotgun (WGS) entry which is preliminary data.</text>
</comment>
<protein>
    <submittedName>
        <fullName evidence="2">Uncharacterized protein</fullName>
    </submittedName>
</protein>
<accession>A0A4Q0YEU1</accession>
<proteinExistence type="predicted"/>
<evidence type="ECO:0000313" key="2">
    <source>
        <dbReference type="EMBL" id="RXJ69037.1"/>
    </source>
</evidence>
<evidence type="ECO:0000313" key="3">
    <source>
        <dbReference type="Proteomes" id="UP000290172"/>
    </source>
</evidence>
<evidence type="ECO:0000256" key="1">
    <source>
        <dbReference type="SAM" id="Phobius"/>
    </source>
</evidence>
<feature type="transmembrane region" description="Helical" evidence="1">
    <location>
        <begin position="124"/>
        <end position="145"/>
    </location>
</feature>
<keyword evidence="1" id="KW-0472">Membrane</keyword>